<reference evidence="3" key="4">
    <citation type="submission" date="2021-10" db="EMBL/GenBank/DDBJ databases">
        <title>Collection of gut derived symbiotic bacterial strains cultured from healthy donors.</title>
        <authorList>
            <person name="Lin H."/>
            <person name="Littmann E."/>
            <person name="Kohout C."/>
            <person name="Pamer E.G."/>
        </authorList>
    </citation>
    <scope>NUCLEOTIDE SEQUENCE</scope>
    <source>
        <strain evidence="3">DFI.7.28A</strain>
    </source>
</reference>
<evidence type="ECO:0000313" key="4">
    <source>
        <dbReference type="EMBL" id="TYL58683.1"/>
    </source>
</evidence>
<dbReference type="EMBL" id="VSTG01000005">
    <property type="protein sequence ID" value="TYL58683.1"/>
    <property type="molecule type" value="Genomic_DNA"/>
</dbReference>
<dbReference type="GeneID" id="86989749"/>
<dbReference type="Proteomes" id="UP001197741">
    <property type="component" value="Unassembled WGS sequence"/>
</dbReference>
<gene>
    <name evidence="2" type="ORF">ERS852417_02515</name>
    <name evidence="4" type="ORF">FYL37_05745</name>
    <name evidence="3" type="ORF">LIZ82_12370</name>
</gene>
<sequence>MLGMILIISDVVYYAGIFILYKLICEDDFNYLVLISFIFLLVGLLGASVSNFLKDKEYISLHSKCVEVNVIIKQLLIGISFIGAQIDSVVFKYALIGFSMIGIIVTILICKELYGKHIKLIDFIDTYEKADDCRIKEMNKWLLANGIITCMFMNTTNTKTEYALMCIIILIYMILFIRYNNDRIGGVNCAIAVIFEFIIVLSVLYEWNLITCAIFGYYYLWMIKIRKNM</sequence>
<reference evidence="2 5" key="1">
    <citation type="submission" date="2015-09" db="EMBL/GenBank/DDBJ databases">
        <authorList>
            <consortium name="Pathogen Informatics"/>
        </authorList>
    </citation>
    <scope>NUCLEOTIDE SEQUENCE [LARGE SCALE GENOMIC DNA]</scope>
    <source>
        <strain evidence="2 5">2789STDY5608860</strain>
    </source>
</reference>
<feature type="transmembrane region" description="Helical" evidence="1">
    <location>
        <begin position="90"/>
        <end position="110"/>
    </location>
</feature>
<evidence type="ECO:0000313" key="6">
    <source>
        <dbReference type="Proteomes" id="UP000324325"/>
    </source>
</evidence>
<feature type="transmembrane region" description="Helical" evidence="1">
    <location>
        <begin position="5"/>
        <end position="24"/>
    </location>
</feature>
<organism evidence="2 5">
    <name type="scientific">Agathobacter rectalis</name>
    <dbReference type="NCBI Taxonomy" id="39491"/>
    <lineage>
        <taxon>Bacteria</taxon>
        <taxon>Bacillati</taxon>
        <taxon>Bacillota</taxon>
        <taxon>Clostridia</taxon>
        <taxon>Lachnospirales</taxon>
        <taxon>Lachnospiraceae</taxon>
        <taxon>Agathobacter</taxon>
    </lineage>
</organism>
<keyword evidence="1" id="KW-1133">Transmembrane helix</keyword>
<keyword evidence="1" id="KW-0472">Membrane</keyword>
<evidence type="ECO:0000313" key="5">
    <source>
        <dbReference type="Proteomes" id="UP000095384"/>
    </source>
</evidence>
<dbReference type="Proteomes" id="UP000095384">
    <property type="component" value="Unassembled WGS sequence"/>
</dbReference>
<feature type="transmembrane region" description="Helical" evidence="1">
    <location>
        <begin position="30"/>
        <end position="53"/>
    </location>
</feature>
<feature type="transmembrane region" description="Helical" evidence="1">
    <location>
        <begin position="191"/>
        <end position="220"/>
    </location>
</feature>
<dbReference type="EMBL" id="CYYW01000022">
    <property type="protein sequence ID" value="CUO53354.1"/>
    <property type="molecule type" value="Genomic_DNA"/>
</dbReference>
<feature type="transmembrane region" description="Helical" evidence="1">
    <location>
        <begin position="162"/>
        <end position="179"/>
    </location>
</feature>
<name>A0A174FSY1_9FIRM</name>
<dbReference type="AlphaFoldDB" id="A0A174FSY1"/>
<reference evidence="4 6" key="3">
    <citation type="submission" date="2019-09" db="EMBL/GenBank/DDBJ databases">
        <title>Strain-level analysis of Eubacterium rectale using genomes from metagenomes.</title>
        <authorList>
            <person name="Karcher N."/>
            <person name="Segata N."/>
        </authorList>
    </citation>
    <scope>NUCLEOTIDE SEQUENCE [LARGE SCALE GENOMIC DNA]</scope>
    <source>
        <strain evidence="4 6">L2-21</strain>
    </source>
</reference>
<dbReference type="Proteomes" id="UP000324325">
    <property type="component" value="Unassembled WGS sequence"/>
</dbReference>
<evidence type="ECO:0000313" key="3">
    <source>
        <dbReference type="EMBL" id="MCB6961676.1"/>
    </source>
</evidence>
<feature type="transmembrane region" description="Helical" evidence="1">
    <location>
        <begin position="65"/>
        <end position="84"/>
    </location>
</feature>
<dbReference type="RefSeq" id="WP_041254250.1">
    <property type="nucleotide sequence ID" value="NZ_CP092643.1"/>
</dbReference>
<dbReference type="EMBL" id="JAJCJQ010000022">
    <property type="protein sequence ID" value="MCB6961676.1"/>
    <property type="molecule type" value="Genomic_DNA"/>
</dbReference>
<evidence type="ECO:0000256" key="1">
    <source>
        <dbReference type="SAM" id="Phobius"/>
    </source>
</evidence>
<protein>
    <submittedName>
        <fullName evidence="2">Uncharacterized protein</fullName>
    </submittedName>
</protein>
<reference evidence="4 6" key="2">
    <citation type="submission" date="2019-08" db="EMBL/GenBank/DDBJ databases">
        <authorList>
            <person name="Duncan S."/>
            <person name="Walker A."/>
        </authorList>
    </citation>
    <scope>NUCLEOTIDE SEQUENCE [LARGE SCALE GENOMIC DNA]</scope>
    <source>
        <strain evidence="4 6">L2-21</strain>
    </source>
</reference>
<evidence type="ECO:0000313" key="2">
    <source>
        <dbReference type="EMBL" id="CUO53354.1"/>
    </source>
</evidence>
<keyword evidence="1" id="KW-0812">Transmembrane</keyword>
<accession>A0A174FSY1</accession>
<proteinExistence type="predicted"/>